<comment type="similarity">
    <text evidence="4">Belongs to the bacterial secretin family.</text>
</comment>
<dbReference type="PANTHER" id="PTHR30332:SF24">
    <property type="entry name" value="SECRETIN GSPD-RELATED"/>
    <property type="match status" value="1"/>
</dbReference>
<name>A0A5C2HHM9_9BACT</name>
<accession>A0A5C2HHM9</accession>
<evidence type="ECO:0000256" key="2">
    <source>
        <dbReference type="ARBA" id="ARBA00022729"/>
    </source>
</evidence>
<evidence type="ECO:0000313" key="6">
    <source>
        <dbReference type="EMBL" id="QEP40300.1"/>
    </source>
</evidence>
<gene>
    <name evidence="6" type="ORF">APORC_0685</name>
</gene>
<dbReference type="KEGG" id="apoc:APORC_0685"/>
<dbReference type="GO" id="GO:0009306">
    <property type="term" value="P:protein secretion"/>
    <property type="evidence" value="ECO:0007669"/>
    <property type="project" value="InterPro"/>
</dbReference>
<dbReference type="EMBL" id="CP036246">
    <property type="protein sequence ID" value="QEP40300.1"/>
    <property type="molecule type" value="Genomic_DNA"/>
</dbReference>
<dbReference type="AlphaFoldDB" id="A0A5C2HHM9"/>
<feature type="domain" description="Type II/III secretion system secretin-like" evidence="5">
    <location>
        <begin position="222"/>
        <end position="375"/>
    </location>
</feature>
<evidence type="ECO:0000256" key="3">
    <source>
        <dbReference type="ARBA" id="ARBA00023136"/>
    </source>
</evidence>
<evidence type="ECO:0000256" key="4">
    <source>
        <dbReference type="RuleBase" id="RU004003"/>
    </source>
</evidence>
<dbReference type="InterPro" id="IPR050810">
    <property type="entry name" value="Bact_Secretion_Sys_Channel"/>
</dbReference>
<dbReference type="Proteomes" id="UP000322644">
    <property type="component" value="Chromosome"/>
</dbReference>
<dbReference type="RefSeq" id="WP_066387358.1">
    <property type="nucleotide sequence ID" value="NZ_CP036246.2"/>
</dbReference>
<dbReference type="PRINTS" id="PR00811">
    <property type="entry name" value="BCTERIALGSPD"/>
</dbReference>
<dbReference type="GO" id="GO:0016020">
    <property type="term" value="C:membrane"/>
    <property type="evidence" value="ECO:0007669"/>
    <property type="project" value="UniProtKB-SubCell"/>
</dbReference>
<dbReference type="PANTHER" id="PTHR30332">
    <property type="entry name" value="PROBABLE GENERAL SECRETION PATHWAY PROTEIN D"/>
    <property type="match status" value="1"/>
</dbReference>
<sequence length="384" mass="44607">MKKLAFLILFLNSLFGQSLKFNLVDFALHVSKNNNVSILVDDAIREHTFSFFIEKDKNISIEAFKKTLLSKNLRLEKYNKFYFVSKIDYVDLDYRYRTIKLNFVNYEDIKNFINIFQEAARFEFIKTSKLLLVHSNSKDFEAIKNVIKQIDTIPKQYKLKVTILETNLDNLKNYGNFETNINIAPKNTNFFFNLLAYPFSVKNNIPNKDKSDFYSFIKYVHSKNLTEFHLTPTVTLTDSKEAIISSGQNLPFLNGETNFNNNSSSTTNSYEYRDVGIRLYTVPHFYSDGNAYLDLELDISNVVSNNNNLPITNKKYIRQSIHLSTNELVVLTGLNRKEIEQGTGGIPLLQDIPFLGWLFKYETNEEKNSNFTIVLELIDSRDGF</sequence>
<dbReference type="InterPro" id="IPR004846">
    <property type="entry name" value="T2SS/T3SS_dom"/>
</dbReference>
<evidence type="ECO:0000259" key="5">
    <source>
        <dbReference type="Pfam" id="PF00263"/>
    </source>
</evidence>
<reference evidence="6 7" key="2">
    <citation type="submission" date="2019-09" db="EMBL/GenBank/DDBJ databases">
        <title>Taxonomic note: a critical rebuttal of the proposed division of the genus Arcobacter into six genera, emended descriptions of Arcobacter anaerophilus and the genus Arcobacter, and an assessment of genus-level boundaries for Epsilonproteobacteria using in silico genomic comparator tools.</title>
        <authorList>
            <person name="On S.L.W."/>
            <person name="Miller W.G."/>
            <person name="Biggs P."/>
            <person name="Cornelius A."/>
            <person name="Vandamme P."/>
        </authorList>
    </citation>
    <scope>NUCLEOTIDE SEQUENCE [LARGE SCALE GENOMIC DNA]</scope>
    <source>
        <strain evidence="6 7">CCUG 56899</strain>
    </source>
</reference>
<evidence type="ECO:0000256" key="1">
    <source>
        <dbReference type="ARBA" id="ARBA00004370"/>
    </source>
</evidence>
<dbReference type="InterPro" id="IPR001775">
    <property type="entry name" value="GspD/PilQ"/>
</dbReference>
<keyword evidence="3" id="KW-0472">Membrane</keyword>
<dbReference type="GO" id="GO:0015627">
    <property type="term" value="C:type II protein secretion system complex"/>
    <property type="evidence" value="ECO:0007669"/>
    <property type="project" value="TreeGrafter"/>
</dbReference>
<protein>
    <submittedName>
        <fullName evidence="6">Type II secretion/transformation system, D protein</fullName>
    </submittedName>
</protein>
<keyword evidence="2" id="KW-0732">Signal</keyword>
<organism evidence="6 7">
    <name type="scientific">Arcobacter porcinus</name>
    <dbReference type="NCBI Taxonomy" id="1935204"/>
    <lineage>
        <taxon>Bacteria</taxon>
        <taxon>Pseudomonadati</taxon>
        <taxon>Campylobacterota</taxon>
        <taxon>Epsilonproteobacteria</taxon>
        <taxon>Campylobacterales</taxon>
        <taxon>Arcobacteraceae</taxon>
        <taxon>Arcobacter</taxon>
    </lineage>
</organism>
<dbReference type="Pfam" id="PF00263">
    <property type="entry name" value="Secretin"/>
    <property type="match status" value="1"/>
</dbReference>
<comment type="subcellular location">
    <subcellularLocation>
        <location evidence="1">Membrane</location>
    </subcellularLocation>
</comment>
<reference evidence="6 7" key="1">
    <citation type="submission" date="2019-09" db="EMBL/GenBank/DDBJ databases">
        <title>Complete genome sequencing of four Arcobacter species reveals a diverse suite of mobile elements.</title>
        <authorList>
            <person name="Miller W.G."/>
            <person name="Yee E."/>
            <person name="Bono J.L."/>
        </authorList>
    </citation>
    <scope>NUCLEOTIDE SEQUENCE [LARGE SCALE GENOMIC DNA]</scope>
    <source>
        <strain evidence="6 7">CCUG 56899</strain>
    </source>
</reference>
<evidence type="ECO:0000313" key="7">
    <source>
        <dbReference type="Proteomes" id="UP000322644"/>
    </source>
</evidence>
<proteinExistence type="inferred from homology"/>